<evidence type="ECO:0000313" key="22">
    <source>
        <dbReference type="Proteomes" id="UP000824890"/>
    </source>
</evidence>
<dbReference type="Gene3D" id="1.10.10.790">
    <property type="entry name" value="Surp module"/>
    <property type="match status" value="3"/>
</dbReference>
<feature type="compositionally biased region" description="Polar residues" evidence="16">
    <location>
        <begin position="432"/>
        <end position="446"/>
    </location>
</feature>
<dbReference type="Proteomes" id="UP000824890">
    <property type="component" value="Unassembled WGS sequence"/>
</dbReference>
<dbReference type="InterPro" id="IPR035967">
    <property type="entry name" value="SWAP/Surp_sf"/>
</dbReference>
<evidence type="ECO:0000256" key="12">
    <source>
        <dbReference type="ARBA" id="ARBA00023034"/>
    </source>
</evidence>
<evidence type="ECO:0000259" key="19">
    <source>
        <dbReference type="PROSITE" id="PS50053"/>
    </source>
</evidence>
<dbReference type="Pfam" id="PF02990">
    <property type="entry name" value="EMP70"/>
    <property type="match status" value="3"/>
</dbReference>
<feature type="transmembrane region" description="Helical" evidence="17">
    <location>
        <begin position="956"/>
        <end position="979"/>
    </location>
</feature>
<evidence type="ECO:0000256" key="1">
    <source>
        <dbReference type="ARBA" id="ARBA00004123"/>
    </source>
</evidence>
<feature type="transmembrane region" description="Helical" evidence="17">
    <location>
        <begin position="323"/>
        <end position="344"/>
    </location>
</feature>
<feature type="transmembrane region" description="Helical" evidence="17">
    <location>
        <begin position="289"/>
        <end position="317"/>
    </location>
</feature>
<evidence type="ECO:0000256" key="4">
    <source>
        <dbReference type="ARBA" id="ARBA00005227"/>
    </source>
</evidence>
<feature type="domain" description="SURP motif" evidence="20">
    <location>
        <begin position="1393"/>
        <end position="1435"/>
    </location>
</feature>
<keyword evidence="14" id="KW-0508">mRNA splicing</keyword>
<feature type="transmembrane region" description="Helical" evidence="17">
    <location>
        <begin position="1169"/>
        <end position="1193"/>
    </location>
</feature>
<keyword evidence="9" id="KW-0677">Repeat</keyword>
<dbReference type="Pfam" id="PF12230">
    <property type="entry name" value="PRP21_like_P"/>
    <property type="match status" value="1"/>
</dbReference>
<evidence type="ECO:0000256" key="6">
    <source>
        <dbReference type="ARBA" id="ARBA00022692"/>
    </source>
</evidence>
<feature type="transmembrane region" description="Helical" evidence="17">
    <location>
        <begin position="1205"/>
        <end position="1231"/>
    </location>
</feature>
<feature type="transmembrane region" description="Helical" evidence="17">
    <location>
        <begin position="732"/>
        <end position="751"/>
    </location>
</feature>
<feature type="transmembrane region" description="Helical" evidence="17">
    <location>
        <begin position="1021"/>
        <end position="1049"/>
    </location>
</feature>
<dbReference type="InterPro" id="IPR000061">
    <property type="entry name" value="Surp"/>
</dbReference>
<feature type="region of interest" description="Disordered" evidence="16">
    <location>
        <begin position="515"/>
        <end position="541"/>
    </location>
</feature>
<proteinExistence type="inferred from homology"/>
<feature type="region of interest" description="Disordered" evidence="16">
    <location>
        <begin position="557"/>
        <end position="576"/>
    </location>
</feature>
<accession>A0ABQ8CH99</accession>
<dbReference type="PROSITE" id="PS50128">
    <property type="entry name" value="SURP"/>
    <property type="match status" value="3"/>
</dbReference>
<dbReference type="PANTHER" id="PTHR10766:SF14">
    <property type="entry name" value="TRANSMEMBRANE 9 SUPERFAMILY MEMBER 2"/>
    <property type="match status" value="1"/>
</dbReference>
<keyword evidence="13 17" id="KW-0472">Membrane</keyword>
<evidence type="ECO:0000256" key="16">
    <source>
        <dbReference type="SAM" id="MobiDB-lite"/>
    </source>
</evidence>
<evidence type="ECO:0000256" key="2">
    <source>
        <dbReference type="ARBA" id="ARBA00004337"/>
    </source>
</evidence>
<keyword evidence="8 18" id="KW-0732">Signal</keyword>
<comment type="caution">
    <text evidence="21">The sequence shown here is derived from an EMBL/GenBank/DDBJ whole genome shotgun (WGS) entry which is preliminary data.</text>
</comment>
<dbReference type="PANTHER" id="PTHR10766">
    <property type="entry name" value="TRANSMEMBRANE 9 SUPERFAMILY PROTEIN"/>
    <property type="match status" value="1"/>
</dbReference>
<name>A0ABQ8CH99_BRANA</name>
<feature type="region of interest" description="Disordered" evidence="16">
    <location>
        <begin position="1553"/>
        <end position="1577"/>
    </location>
</feature>
<feature type="region of interest" description="Disordered" evidence="16">
    <location>
        <begin position="1266"/>
        <end position="1288"/>
    </location>
</feature>
<dbReference type="InterPro" id="IPR035563">
    <property type="entry name" value="SF3As1_ubi"/>
</dbReference>
<comment type="subcellular location">
    <subcellularLocation>
        <location evidence="2">Endosome membrane</location>
        <topology evidence="2">Multi-pass membrane protein</topology>
    </subcellularLocation>
    <subcellularLocation>
        <location evidence="3">Golgi apparatus membrane</location>
        <topology evidence="3">Multi-pass membrane protein</topology>
    </subcellularLocation>
    <subcellularLocation>
        <location evidence="1">Nucleus</location>
    </subcellularLocation>
</comment>
<dbReference type="SMART" id="SM00648">
    <property type="entry name" value="SWAP"/>
    <property type="match status" value="3"/>
</dbReference>
<dbReference type="Pfam" id="PF01805">
    <property type="entry name" value="Surp"/>
    <property type="match status" value="3"/>
</dbReference>
<protein>
    <recommendedName>
        <fullName evidence="23">Transmembrane 9 superfamily member</fullName>
    </recommendedName>
</protein>
<organism evidence="21 22">
    <name type="scientific">Brassica napus</name>
    <name type="common">Rape</name>
    <dbReference type="NCBI Taxonomy" id="3708"/>
    <lineage>
        <taxon>Eukaryota</taxon>
        <taxon>Viridiplantae</taxon>
        <taxon>Streptophyta</taxon>
        <taxon>Embryophyta</taxon>
        <taxon>Tracheophyta</taxon>
        <taxon>Spermatophyta</taxon>
        <taxon>Magnoliopsida</taxon>
        <taxon>eudicotyledons</taxon>
        <taxon>Gunneridae</taxon>
        <taxon>Pentapetalae</taxon>
        <taxon>rosids</taxon>
        <taxon>malvids</taxon>
        <taxon>Brassicales</taxon>
        <taxon>Brassicaceae</taxon>
        <taxon>Brassiceae</taxon>
        <taxon>Brassica</taxon>
    </lineage>
</organism>
<dbReference type="PROSITE" id="PS50053">
    <property type="entry name" value="UBIQUITIN_2"/>
    <property type="match status" value="1"/>
</dbReference>
<evidence type="ECO:0000256" key="9">
    <source>
        <dbReference type="ARBA" id="ARBA00022737"/>
    </source>
</evidence>
<keyword evidence="7" id="KW-0747">Spliceosome</keyword>
<feature type="transmembrane region" description="Helical" evidence="17">
    <location>
        <begin position="1135"/>
        <end position="1157"/>
    </location>
</feature>
<evidence type="ECO:0000256" key="8">
    <source>
        <dbReference type="ARBA" id="ARBA00022729"/>
    </source>
</evidence>
<dbReference type="Pfam" id="PF00240">
    <property type="entry name" value="ubiquitin"/>
    <property type="match status" value="1"/>
</dbReference>
<feature type="chain" id="PRO_5045671321" description="Transmembrane 9 superfamily member" evidence="18">
    <location>
        <begin position="22"/>
        <end position="1681"/>
    </location>
</feature>
<dbReference type="InterPro" id="IPR000626">
    <property type="entry name" value="Ubiquitin-like_dom"/>
</dbReference>
<keyword evidence="6 17" id="KW-0812">Transmembrane</keyword>
<reference evidence="21 22" key="1">
    <citation type="submission" date="2021-05" db="EMBL/GenBank/DDBJ databases">
        <title>Genome Assembly of Synthetic Allotetraploid Brassica napus Reveals Homoeologous Exchanges between Subgenomes.</title>
        <authorList>
            <person name="Davis J.T."/>
        </authorList>
    </citation>
    <scope>NUCLEOTIDE SEQUENCE [LARGE SCALE GENOMIC DNA]</scope>
    <source>
        <strain evidence="22">cv. Da-Ae</strain>
        <tissue evidence="21">Seedling</tissue>
    </source>
</reference>
<evidence type="ECO:0000256" key="17">
    <source>
        <dbReference type="SAM" id="Phobius"/>
    </source>
</evidence>
<gene>
    <name evidence="21" type="ORF">HID58_030883</name>
</gene>
<evidence type="ECO:0000256" key="13">
    <source>
        <dbReference type="ARBA" id="ARBA00023136"/>
    </source>
</evidence>
<feature type="compositionally biased region" description="Polar residues" evidence="16">
    <location>
        <begin position="1274"/>
        <end position="1288"/>
    </location>
</feature>
<keyword evidence="15" id="KW-0539">Nucleus</keyword>
<keyword evidence="22" id="KW-1185">Reference proteome</keyword>
<feature type="transmembrane region" description="Helical" evidence="17">
    <location>
        <begin position="1055"/>
        <end position="1080"/>
    </location>
</feature>
<keyword evidence="12" id="KW-0333">Golgi apparatus</keyword>
<dbReference type="Gene3D" id="3.10.20.90">
    <property type="entry name" value="Phosphatidylinositol 3-kinase Catalytic Subunit, Chain A, domain 1"/>
    <property type="match status" value="1"/>
</dbReference>
<evidence type="ECO:0000256" key="15">
    <source>
        <dbReference type="ARBA" id="ARBA00023242"/>
    </source>
</evidence>
<feature type="transmembrane region" description="Helical" evidence="17">
    <location>
        <begin position="1101"/>
        <end position="1123"/>
    </location>
</feature>
<evidence type="ECO:0000313" key="21">
    <source>
        <dbReference type="EMBL" id="KAH0916437.1"/>
    </source>
</evidence>
<feature type="region of interest" description="Disordered" evidence="16">
    <location>
        <begin position="609"/>
        <end position="633"/>
    </location>
</feature>
<dbReference type="SUPFAM" id="SSF109905">
    <property type="entry name" value="Surp module (SWAP domain)"/>
    <property type="match status" value="3"/>
</dbReference>
<dbReference type="SMART" id="SM00213">
    <property type="entry name" value="UBQ"/>
    <property type="match status" value="1"/>
</dbReference>
<keyword evidence="11 17" id="KW-1133">Transmembrane helix</keyword>
<dbReference type="SUPFAM" id="SSF54236">
    <property type="entry name" value="Ubiquitin-like"/>
    <property type="match status" value="1"/>
</dbReference>
<evidence type="ECO:0000256" key="3">
    <source>
        <dbReference type="ARBA" id="ARBA00004653"/>
    </source>
</evidence>
<keyword evidence="5" id="KW-0507">mRNA processing</keyword>
<evidence type="ECO:0000256" key="5">
    <source>
        <dbReference type="ARBA" id="ARBA00022664"/>
    </source>
</evidence>
<evidence type="ECO:0000256" key="11">
    <source>
        <dbReference type="ARBA" id="ARBA00022989"/>
    </source>
</evidence>
<evidence type="ECO:0000256" key="7">
    <source>
        <dbReference type="ARBA" id="ARBA00022728"/>
    </source>
</evidence>
<feature type="domain" description="Ubiquitin-like" evidence="19">
    <location>
        <begin position="1622"/>
        <end position="1678"/>
    </location>
</feature>
<evidence type="ECO:0000259" key="20">
    <source>
        <dbReference type="PROSITE" id="PS50128"/>
    </source>
</evidence>
<feature type="signal peptide" evidence="18">
    <location>
        <begin position="1"/>
        <end position="21"/>
    </location>
</feature>
<evidence type="ECO:0000256" key="18">
    <source>
        <dbReference type="SAM" id="SignalP"/>
    </source>
</evidence>
<dbReference type="InterPro" id="IPR022030">
    <property type="entry name" value="SF3A1_dom"/>
</dbReference>
<dbReference type="InterPro" id="IPR029071">
    <property type="entry name" value="Ubiquitin-like_domsf"/>
</dbReference>
<evidence type="ECO:0000256" key="14">
    <source>
        <dbReference type="ARBA" id="ARBA00023187"/>
    </source>
</evidence>
<dbReference type="InterPro" id="IPR004240">
    <property type="entry name" value="EMP70"/>
</dbReference>
<feature type="region of interest" description="Disordered" evidence="16">
    <location>
        <begin position="424"/>
        <end position="446"/>
    </location>
</feature>
<evidence type="ECO:0000256" key="10">
    <source>
        <dbReference type="ARBA" id="ARBA00022753"/>
    </source>
</evidence>
<feature type="domain" description="SURP motif" evidence="20">
    <location>
        <begin position="1304"/>
        <end position="1346"/>
    </location>
</feature>
<dbReference type="CDD" id="cd01800">
    <property type="entry name" value="Ubl_SF3a120"/>
    <property type="match status" value="1"/>
</dbReference>
<sequence>MTKLLLLLGALILSSVGYVRSDASDHRYKEGDIVPLYANKVGPFHNPSETYRYFDLPFCVPEGVKEKKEALGEVLNGDRLVSAPYKLNFREEKDSEVYCKKKLSKEEVRKFRQAVEKDYYFQMYYDDLPIWGFIGKVDKEIKSDPSEYKYFLYKHIEFEILYNNDRVIEISARMDPHSLVDLTEDKEVDAEFMYTVKWKETETPFEKRMDKYSMSSSLPHHLEIHWFSIINSCVTVLLLTGFLATILMRVLKNDFTKYAQDEEAADDLEETGWKYIHGDVFRFPTRNSLFAASLGSGTQLFTLTIFIFMLALVGVFYPYNRGALFTALVVIYALTSGIAGYTSASFYCQLEGKSWVGEAMVLDGIVSSPLRRPHAPKKHQIENFDCSEFPTKMLSSMQILPLEAPPTDGNLGPLPPSQLTDQEIEERELQSEQKSSNQAPESVATHTRTIGIIHPPPDIRSIVEKTAQFVSKNGLEFEKRIMASNAKNAKFNFLTSSDPYHAFYQHKLAEYRAQDEDGAQAEIEKKKDEQPSQVIWDGHTGSIGRTANQALAQNANGEEQGNGVYGDPNSFPGPAALPPPRLGVPVVRPLPPPPNLALNLPRPPPSVQYPGPPRPLGVPMMQGMHPQHQLSMPGQPGHPSMMMMNRPPQMQAGMHVPPPPGSQFAHLQVPRPYGQHVACSLQCRSRRNLNTVFERTWWEKEIKSQLFEVLQYEDAALLFISLRARHSDRENAMTKLLLLLGALILSSVGYVRSDASDHRYKEGDIVPLYANKVGPFHNPSETYRYFDLPFCVPEGVKEKKEALGEVLNGDRLVSAPYKLNFREEKDSEVYCKKKLSKEEVRKFRQAVEKDYYFQMYYDDLPIWGFIGKVDKEIKSDPSEYKYFLYKHIEFEILYNNDRVIEISARMDPHSLVDLTEDKEVDAEFMYTVKWKETETPFEKRMDKYSMSSSLPHHLEIHWFSIINSCVTVLLLTGFLATILMRVLKNDFTKYAQDEEAADDLEETGWKYIHGDVFRFPTRNSLFAASLGSGTQLFTLTIFIFMLALVGVFYPYNRGALFTALVVIYALTSGIAGYTSASFYCQLEGKSWYPREIPPLPWYRSAVPQMAMAGFLPFSAIYIELYYIFASVWGHRIYTIYSILFIVFIILIIVTAFITVALTYFQLAAEDHQWWWRSFLCGGSTGLFIYAYCLYYYYARSDMSGFMQTSFFFGYMACICYGFFLMLGTVGFRAALFFKMLSSMQILPLEAPPTDGNLGPLPPSQLTDQEIEERELQSEQKSSNQAPESVATHTRTIGIIHPPPDIRSIVEKTAQFVSKNGLEFEKRIMASNAKNAKFNFLTSSDPYHAFYQHKLAEYRAQNEDGAQGSDADGADLQVDGGGDEVRLPEGITGEELEYIKLTAQFVARNGKSFLTGLQSRENNNPQFFFMKPTHSMFPLFTALVDAYFDVLKPPEDLKEKLRKKEDEKEQERVQMAMIDWHDFVVVESIDFADDEDEELPPPMTLEEVIRRSKRWKKMTFPGPAALPPPRLGVPVVRPLPPPPNLALNLPRPPPSVQYPGPPRPLGVPMMQGMHPQHQLSMPGQPGHPSMMMMNRPPQMQAGMHVPPPPGSQFAHLQVPRPYVQSLSENVGSLKEKIAGETQIPANKQKLSGKAGFLKDNMSLAHYNVGAGEILTLSLRERGGRKR</sequence>
<keyword evidence="10" id="KW-0967">Endosome</keyword>
<feature type="transmembrane region" description="Helical" evidence="17">
    <location>
        <begin position="224"/>
        <end position="247"/>
    </location>
</feature>
<dbReference type="EMBL" id="JAGKQM010000008">
    <property type="protein sequence ID" value="KAH0916437.1"/>
    <property type="molecule type" value="Genomic_DNA"/>
</dbReference>
<evidence type="ECO:0008006" key="23">
    <source>
        <dbReference type="Google" id="ProtNLM"/>
    </source>
</evidence>
<comment type="similarity">
    <text evidence="4">Belongs to the nonaspanin (TM9SF) (TC 9.A.2) family.</text>
</comment>
<feature type="domain" description="SURP motif" evidence="20">
    <location>
        <begin position="462"/>
        <end position="504"/>
    </location>
</feature>